<dbReference type="PROSITE" id="PS51406">
    <property type="entry name" value="FIBRINOGEN_C_2"/>
    <property type="match status" value="1"/>
</dbReference>
<comment type="caution">
    <text evidence="7">The sequence shown here is derived from an EMBL/GenBank/DDBJ whole genome shotgun (WGS) entry which is preliminary data.</text>
</comment>
<evidence type="ECO:0000313" key="8">
    <source>
        <dbReference type="Proteomes" id="UP000318571"/>
    </source>
</evidence>
<dbReference type="GO" id="GO:0005615">
    <property type="term" value="C:extracellular space"/>
    <property type="evidence" value="ECO:0007669"/>
    <property type="project" value="TreeGrafter"/>
</dbReference>
<keyword evidence="2" id="KW-0106">Calcium</keyword>
<evidence type="ECO:0000259" key="6">
    <source>
        <dbReference type="PROSITE" id="PS51406"/>
    </source>
</evidence>
<dbReference type="InterPro" id="IPR006585">
    <property type="entry name" value="FTP1"/>
</dbReference>
<organism evidence="7 8">
    <name type="scientific">Tigriopus californicus</name>
    <name type="common">Marine copepod</name>
    <dbReference type="NCBI Taxonomy" id="6832"/>
    <lineage>
        <taxon>Eukaryota</taxon>
        <taxon>Metazoa</taxon>
        <taxon>Ecdysozoa</taxon>
        <taxon>Arthropoda</taxon>
        <taxon>Crustacea</taxon>
        <taxon>Multicrustacea</taxon>
        <taxon>Hexanauplia</taxon>
        <taxon>Copepoda</taxon>
        <taxon>Harpacticoida</taxon>
        <taxon>Harpacticidae</taxon>
        <taxon>Tigriopus</taxon>
    </lineage>
</organism>
<gene>
    <name evidence="7" type="ORF">TCAL_00122</name>
</gene>
<keyword evidence="4" id="KW-0768">Sushi</keyword>
<dbReference type="Proteomes" id="UP000318571">
    <property type="component" value="Chromosome 5"/>
</dbReference>
<dbReference type="PANTHER" id="PTHR19143">
    <property type="entry name" value="FIBRINOGEN/TENASCIN/ANGIOPOEITIN"/>
    <property type="match status" value="1"/>
</dbReference>
<dbReference type="InterPro" id="IPR008979">
    <property type="entry name" value="Galactose-bd-like_sf"/>
</dbReference>
<name>A0A553PHU7_TIGCA</name>
<evidence type="ECO:0000256" key="2">
    <source>
        <dbReference type="ARBA" id="ARBA00022837"/>
    </source>
</evidence>
<dbReference type="Pfam" id="PF00084">
    <property type="entry name" value="Sushi"/>
    <property type="match status" value="2"/>
</dbReference>
<dbReference type="Gene3D" id="2.60.120.260">
    <property type="entry name" value="Galactose-binding domain-like"/>
    <property type="match status" value="1"/>
</dbReference>
<comment type="caution">
    <text evidence="4">Lacks conserved residue(s) required for the propagation of feature annotation.</text>
</comment>
<dbReference type="InterPro" id="IPR014716">
    <property type="entry name" value="Fibrinogen_a/b/g_C_1"/>
</dbReference>
<evidence type="ECO:0000313" key="7">
    <source>
        <dbReference type="EMBL" id="TRY77253.1"/>
    </source>
</evidence>
<dbReference type="InterPro" id="IPR000436">
    <property type="entry name" value="Sushi_SCR_CCP_dom"/>
</dbReference>
<protein>
    <submittedName>
        <fullName evidence="7">Uncharacterized protein</fullName>
    </submittedName>
</protein>
<dbReference type="Pfam" id="PF00147">
    <property type="entry name" value="Fibrinogen_C"/>
    <property type="match status" value="1"/>
</dbReference>
<reference evidence="7 8" key="1">
    <citation type="journal article" date="2018" name="Nat. Ecol. Evol.">
        <title>Genomic signatures of mitonuclear coevolution across populations of Tigriopus californicus.</title>
        <authorList>
            <person name="Barreto F.S."/>
            <person name="Watson E.T."/>
            <person name="Lima T.G."/>
            <person name="Willett C.S."/>
            <person name="Edmands S."/>
            <person name="Li W."/>
            <person name="Burton R.S."/>
        </authorList>
    </citation>
    <scope>NUCLEOTIDE SEQUENCE [LARGE SCALE GENOMIC DNA]</scope>
    <source>
        <strain evidence="7 8">San Diego</strain>
    </source>
</reference>
<dbReference type="SUPFAM" id="SSF56496">
    <property type="entry name" value="Fibrinogen C-terminal domain-like"/>
    <property type="match status" value="1"/>
</dbReference>
<evidence type="ECO:0000256" key="3">
    <source>
        <dbReference type="ARBA" id="ARBA00023157"/>
    </source>
</evidence>
<feature type="domain" description="Sushi" evidence="5">
    <location>
        <begin position="1187"/>
        <end position="1257"/>
    </location>
</feature>
<dbReference type="PROSITE" id="PS50923">
    <property type="entry name" value="SUSHI"/>
    <property type="match status" value="4"/>
</dbReference>
<feature type="domain" description="Fibrinogen C-terminal" evidence="6">
    <location>
        <begin position="425"/>
        <end position="546"/>
    </location>
</feature>
<dbReference type="SMART" id="SM00186">
    <property type="entry name" value="FBG"/>
    <property type="match status" value="1"/>
</dbReference>
<dbReference type="InterPro" id="IPR036056">
    <property type="entry name" value="Fibrinogen-like_C"/>
</dbReference>
<dbReference type="CDD" id="cd00033">
    <property type="entry name" value="CCP"/>
    <property type="match status" value="2"/>
</dbReference>
<dbReference type="InterPro" id="IPR050373">
    <property type="entry name" value="Fibrinogen_C-term_domain"/>
</dbReference>
<dbReference type="GO" id="GO:0046872">
    <property type="term" value="F:metal ion binding"/>
    <property type="evidence" value="ECO:0007669"/>
    <property type="project" value="UniProtKB-KW"/>
</dbReference>
<feature type="domain" description="Sushi" evidence="5">
    <location>
        <begin position="1437"/>
        <end position="1510"/>
    </location>
</feature>
<keyword evidence="1" id="KW-0479">Metal-binding</keyword>
<dbReference type="SUPFAM" id="SSF57535">
    <property type="entry name" value="Complement control module/SCR domain"/>
    <property type="match status" value="4"/>
</dbReference>
<keyword evidence="8" id="KW-1185">Reference proteome</keyword>
<evidence type="ECO:0000259" key="5">
    <source>
        <dbReference type="PROSITE" id="PS50923"/>
    </source>
</evidence>
<sequence>MTSTCQENGEWTQVEQCLISHCIGSPPSQIGSNFEIYYENNIFTLGQDPPVGAHLEYRCPSQHFFESNQSLTSFEVLCGSDGQFVDPVDWPVCIDLVNCQKSDLPTTKFVFEPEHDSEYSPGDIVRMECPSPSLELAEVSNSSIYDSFQVECLANGSWNVTNFDNLTCLRIGCDLPSTPSGFMRPVIFGVTISPTFVRFGQSVSFRCQPHQRFEDDYDNSRFDAICRNDGVNGTVEMPSPLPRCVDYTRCLINGWDPLVQLRKVKEIARKADKSQWTAKGSSVYQNRFPLSNAFDSDFDSLYHSRDGLFYGWLELDLHTTLKVYMISIAKRFLACCERYEGIETRVGPNQISLPADEQSSQPISINQVCTRIDDYSDEGYLVDFKCDTPIEGRYVTVQRMGKEYLQLNNIEIYHIIEHGNDEETEIVAPLARDCQALYLLGFKIPGIYRIDPTGSQSSDSAVQVHCQNGWTLVLKRDFQGSAQIDFGTKNLADLEAPLGDPTDDFWIGLQALHKLTTSNHYELEVIMTGQQGESGLAQYGHLTIDNGPEYTIKVENFSTSSRLAVEDDLSWASESNFLISGRCFEESGAPGWYKSTHCSTPNGECQFPWVYSRNGLTYLECDFAYDSTAWCGTQLNAEGVYISGSGQWARCHTSCPGAVAGDYELINPGGFSVNGFPQSFETFQLECPKGQVLMINGDPRDDYETTCNWNKSWTEDVTVKCEYGLQPPDEPEYTLELKVVIQVQCDANNSFVEPTTWPICVSSKQCPSREGPPSSPINGSAILSNRGTTFGPCIDQFSDTFQCKGEVGIRTESRSMDCPAGLCSKYSIILNPSQPIQNQYVRIQFSSDVNLVGIDTGHEASQVNHKEIFISGTNLNAFPGSTTSFSFEVSHEATPQRTLPCVYDIQCSNTIESWWEIPSTSNGTLDPTSQTFEYGSTITYKCAPGLQFVDENENPIFAEQNFTCGFDEAWFPSSPLKRCESVFCDPPPPSIVDGSIDMLKSGLSFGTSCLGSQEREPIPSTDCPDLQSQVVEKSDNSTTIRLLVKPTESIHLAMLMMFSQPFANAQVDSSRVTVLPSGMETVILASMELLGSYSQLNVRITHDPLNEPCLLQAMCASCLSNEDCLDQGGGLVKNLDLSVNLTQYGTTLAYSCPPGQRFVDNSSSQILSCGWNRQWEPSNQLLGCEAVACVNPPLAPNGTRLLNNYTINDEVAFNDHVPYYCQDGYFFEQDYNLEFFNLTCHPGGNWSEPVVWPKCLHPREKFCHDPPAPPTNGGIYDWNEKLFANGTSPFSLEVSYSCDIARKLANQSQLESGQDPLYDEAVLKCAWNGKWSPSERLDPCVWTKCINPPTPSGHNLKHTWHGQPLEFYENVTYKCVYDGYWFEGDRNLVAFDVPCLPGGEFGVPAQWPVCLRSIDYRNVWAVHVELLMPIPVRFLAVECGNPPPKPRGGIMKWDGLKREYGTTIEYECGPNAMFQEVLDDGSSDNFYKSKSITCSWNRTWTPERLDRCIWTKCSAIPEPDPSTGLQFIPNDVTKNLQILTNYSKYSPEIPMTLAVSLDFRGGSSLLFDGYLHDSIQENPRLILTNEAGTKFLDITIDPLYSVMKLTSDLRPNFEREETLLIDVGDPFRLEIDYRPGKFEFQFIFNDERLPSFKVPDSIPDLDIHSLVLTGDVIMNFVGRKVKGLDPMVDVGTKVEFACPSGTVFAHNWYTRPSFKMTCLNTGTFDAPEIFPTCVERED</sequence>
<dbReference type="SMART" id="SM00032">
    <property type="entry name" value="CCP"/>
    <property type="match status" value="6"/>
</dbReference>
<dbReference type="SUPFAM" id="SSF49785">
    <property type="entry name" value="Galactose-binding domain-like"/>
    <property type="match status" value="1"/>
</dbReference>
<dbReference type="SMART" id="SM00607">
    <property type="entry name" value="FTP"/>
    <property type="match status" value="1"/>
</dbReference>
<dbReference type="EMBL" id="VCGU01000004">
    <property type="protein sequence ID" value="TRY77253.1"/>
    <property type="molecule type" value="Genomic_DNA"/>
</dbReference>
<dbReference type="InterPro" id="IPR002181">
    <property type="entry name" value="Fibrinogen_a/b/g_C_dom"/>
</dbReference>
<evidence type="ECO:0000256" key="4">
    <source>
        <dbReference type="PROSITE-ProRule" id="PRU00302"/>
    </source>
</evidence>
<keyword evidence="3" id="KW-1015">Disulfide bond</keyword>
<proteinExistence type="predicted"/>
<dbReference type="InterPro" id="IPR035976">
    <property type="entry name" value="Sushi/SCR/CCP_sf"/>
</dbReference>
<dbReference type="STRING" id="6832.A0A553PHU7"/>
<accession>A0A553PHU7</accession>
<evidence type="ECO:0000256" key="1">
    <source>
        <dbReference type="ARBA" id="ARBA00022723"/>
    </source>
</evidence>
<feature type="domain" description="Sushi" evidence="5">
    <location>
        <begin position="905"/>
        <end position="981"/>
    </location>
</feature>
<dbReference type="Gene3D" id="2.10.70.10">
    <property type="entry name" value="Complement Module, domain 1"/>
    <property type="match status" value="4"/>
</dbReference>
<feature type="domain" description="Sushi" evidence="5">
    <location>
        <begin position="97"/>
        <end position="170"/>
    </location>
</feature>
<dbReference type="Gene3D" id="3.90.215.10">
    <property type="entry name" value="Gamma Fibrinogen, chain A, domain 1"/>
    <property type="match status" value="1"/>
</dbReference>